<organism evidence="1 2">
    <name type="scientific">Paramuricea clavata</name>
    <name type="common">Red gorgonian</name>
    <name type="synonym">Violescent sea-whip</name>
    <dbReference type="NCBI Taxonomy" id="317549"/>
    <lineage>
        <taxon>Eukaryota</taxon>
        <taxon>Metazoa</taxon>
        <taxon>Cnidaria</taxon>
        <taxon>Anthozoa</taxon>
        <taxon>Octocorallia</taxon>
        <taxon>Malacalcyonacea</taxon>
        <taxon>Plexauridae</taxon>
        <taxon>Paramuricea</taxon>
    </lineage>
</organism>
<sequence>MKSVKETGYDQYTTFVKERFVDQKKPITDPMKMNKLPMFSRPPTKVPSKQKAQLTALKEDSALFSRLYIVCQSREGDLQNFFKQENQPSPPSLLQQGQLRQSNKADLVKCLTDHIDVVECPQVDAKIIDGVVVVQMLNPKTASTFREYVATVFIRYVTSQLQSAQRIDIIWDTYKDDSLQSCTRDRRGSGARHRVALSVKVPPNWKSFLRVNENKTELFRLLAEEVIAIHA</sequence>
<evidence type="ECO:0000313" key="2">
    <source>
        <dbReference type="Proteomes" id="UP001152795"/>
    </source>
</evidence>
<keyword evidence="2" id="KW-1185">Reference proteome</keyword>
<dbReference type="PANTHER" id="PTHR47018">
    <property type="entry name" value="CXC DOMAIN-CONTAINING PROTEIN-RELATED"/>
    <property type="match status" value="1"/>
</dbReference>
<evidence type="ECO:0000313" key="1">
    <source>
        <dbReference type="EMBL" id="CAB3979703.1"/>
    </source>
</evidence>
<name>A0A7D9HBT6_PARCT</name>
<reference evidence="1" key="1">
    <citation type="submission" date="2020-04" db="EMBL/GenBank/DDBJ databases">
        <authorList>
            <person name="Alioto T."/>
            <person name="Alioto T."/>
            <person name="Gomez Garrido J."/>
        </authorList>
    </citation>
    <scope>NUCLEOTIDE SEQUENCE</scope>
    <source>
        <strain evidence="1">A484AB</strain>
    </source>
</reference>
<protein>
    <submittedName>
        <fullName evidence="1">Uncharacterized protein</fullName>
    </submittedName>
</protein>
<dbReference type="AlphaFoldDB" id="A0A7D9HBT6"/>
<dbReference type="Proteomes" id="UP001152795">
    <property type="component" value="Unassembled WGS sequence"/>
</dbReference>
<comment type="caution">
    <text evidence="1">The sequence shown here is derived from an EMBL/GenBank/DDBJ whole genome shotgun (WGS) entry which is preliminary data.</text>
</comment>
<dbReference type="OrthoDB" id="5986853at2759"/>
<dbReference type="EMBL" id="CACRXK020000220">
    <property type="protein sequence ID" value="CAB3979703.1"/>
    <property type="molecule type" value="Genomic_DNA"/>
</dbReference>
<accession>A0A7D9HBT6</accession>
<gene>
    <name evidence="1" type="ORF">PACLA_8A066675</name>
</gene>
<proteinExistence type="predicted"/>